<gene>
    <name evidence="1" type="ORF">TVY486_0806300</name>
</gene>
<reference evidence="1" key="1">
    <citation type="journal article" date="2012" name="Proc. Natl. Acad. Sci. U.S.A.">
        <title>Antigenic diversity is generated by distinct evolutionary mechanisms in African trypanosome species.</title>
        <authorList>
            <person name="Jackson A.P."/>
            <person name="Berry A."/>
            <person name="Aslett M."/>
            <person name="Allison H.C."/>
            <person name="Burton P."/>
            <person name="Vavrova-Anderson J."/>
            <person name="Brown R."/>
            <person name="Browne H."/>
            <person name="Corton N."/>
            <person name="Hauser H."/>
            <person name="Gamble J."/>
            <person name="Gilderthorp R."/>
            <person name="Marcello L."/>
            <person name="McQuillan J."/>
            <person name="Otto T.D."/>
            <person name="Quail M.A."/>
            <person name="Sanders M.J."/>
            <person name="van Tonder A."/>
            <person name="Ginger M.L."/>
            <person name="Field M.C."/>
            <person name="Barry J.D."/>
            <person name="Hertz-Fowler C."/>
            <person name="Berriman M."/>
        </authorList>
    </citation>
    <scope>NUCLEOTIDE SEQUENCE</scope>
    <source>
        <strain evidence="1">Y486</strain>
    </source>
</reference>
<name>G0TZJ5_TRYVY</name>
<dbReference type="AlphaFoldDB" id="G0TZJ5"/>
<organism evidence="1">
    <name type="scientific">Trypanosoma vivax (strain Y486)</name>
    <dbReference type="NCBI Taxonomy" id="1055687"/>
    <lineage>
        <taxon>Eukaryota</taxon>
        <taxon>Discoba</taxon>
        <taxon>Euglenozoa</taxon>
        <taxon>Kinetoplastea</taxon>
        <taxon>Metakinetoplastina</taxon>
        <taxon>Trypanosomatida</taxon>
        <taxon>Trypanosomatidae</taxon>
        <taxon>Trypanosoma</taxon>
        <taxon>Duttonella</taxon>
    </lineage>
</organism>
<protein>
    <submittedName>
        <fullName evidence="1">Uncharacterized protein</fullName>
    </submittedName>
</protein>
<proteinExistence type="predicted"/>
<dbReference type="VEuPathDB" id="TriTrypDB:TvY486_0806300"/>
<accession>G0TZJ5</accession>
<evidence type="ECO:0000313" key="1">
    <source>
        <dbReference type="EMBL" id="CCC50023.1"/>
    </source>
</evidence>
<dbReference type="EMBL" id="HE573024">
    <property type="protein sequence ID" value="CCC50023.1"/>
    <property type="molecule type" value="Genomic_DNA"/>
</dbReference>
<sequence length="102" mass="11509">MHLQTLPSSHRCPLSSISLQPPSPTPHSFTHSVIYFFPLSFFSFSRVHRLCTHTTAATPCSPRPGSRLFFIDDQCFLSTTRLEGAKKLSAYHPRGAMLVQKY</sequence>